<dbReference type="EMBL" id="JAFBIL020000009">
    <property type="protein sequence ID" value="MBZ2209640.1"/>
    <property type="molecule type" value="Genomic_DNA"/>
</dbReference>
<evidence type="ECO:0000313" key="2">
    <source>
        <dbReference type="EMBL" id="MBZ2209640.1"/>
    </source>
</evidence>
<protein>
    <submittedName>
        <fullName evidence="2">Ohr family peroxiredoxin</fullName>
    </submittedName>
</protein>
<proteinExistence type="inferred from homology"/>
<dbReference type="InterPro" id="IPR036102">
    <property type="entry name" value="OsmC/Ohrsf"/>
</dbReference>
<organism evidence="2 3">
    <name type="scientific">Massilia soli</name>
    <dbReference type="NCBI Taxonomy" id="2792854"/>
    <lineage>
        <taxon>Bacteria</taxon>
        <taxon>Pseudomonadati</taxon>
        <taxon>Pseudomonadota</taxon>
        <taxon>Betaproteobacteria</taxon>
        <taxon>Burkholderiales</taxon>
        <taxon>Oxalobacteraceae</taxon>
        <taxon>Telluria group</taxon>
        <taxon>Massilia</taxon>
    </lineage>
</organism>
<dbReference type="PANTHER" id="PTHR33797:SF2">
    <property type="entry name" value="ORGANIC HYDROPEROXIDE RESISTANCE PROTEIN-LIKE"/>
    <property type="match status" value="1"/>
</dbReference>
<dbReference type="InterPro" id="IPR003718">
    <property type="entry name" value="OsmC/Ohr_fam"/>
</dbReference>
<dbReference type="Pfam" id="PF02566">
    <property type="entry name" value="OsmC"/>
    <property type="match status" value="1"/>
</dbReference>
<name>A0ABS7SUN4_9BURK</name>
<dbReference type="Gene3D" id="3.30.300.20">
    <property type="match status" value="1"/>
</dbReference>
<dbReference type="RefSeq" id="WP_223470108.1">
    <property type="nucleotide sequence ID" value="NZ_JAFBIL020000009.1"/>
</dbReference>
<reference evidence="2 3" key="1">
    <citation type="submission" date="2021-01" db="EMBL/GenBank/DDBJ databases">
        <authorList>
            <person name="Ruan W."/>
            <person name="Khan S.A."/>
            <person name="Jeon C.O."/>
        </authorList>
    </citation>
    <scope>NUCLEOTIDE SEQUENCE [LARGE SCALE GENOMIC DNA]</scope>
    <source>
        <strain evidence="2 3">R798</strain>
    </source>
</reference>
<dbReference type="PANTHER" id="PTHR33797">
    <property type="entry name" value="ORGANIC HYDROPEROXIDE RESISTANCE PROTEIN-LIKE"/>
    <property type="match status" value="1"/>
</dbReference>
<evidence type="ECO:0000313" key="3">
    <source>
        <dbReference type="Proteomes" id="UP000809349"/>
    </source>
</evidence>
<sequence>MNNLDKVLYTAQTHITGGRDGAARSSDGRLHVSLNHFSSAREGTNPEQLLAAGWGACYLSALGLVGRHSGVALSPEAAVDVEIDLGVHGEADYRLQARFNVALPGIDRAVARQMAATAHTMCPYSKALHGNIDVATTVSS</sequence>
<evidence type="ECO:0000256" key="1">
    <source>
        <dbReference type="ARBA" id="ARBA00007378"/>
    </source>
</evidence>
<comment type="caution">
    <text evidence="2">The sequence shown here is derived from an EMBL/GenBank/DDBJ whole genome shotgun (WGS) entry which is preliminary data.</text>
</comment>
<dbReference type="Gene3D" id="2.20.25.10">
    <property type="match status" value="1"/>
</dbReference>
<dbReference type="Proteomes" id="UP000809349">
    <property type="component" value="Unassembled WGS sequence"/>
</dbReference>
<dbReference type="NCBIfam" id="TIGR03561">
    <property type="entry name" value="organ_hyd_perox"/>
    <property type="match status" value="1"/>
</dbReference>
<reference evidence="2 3" key="2">
    <citation type="submission" date="2021-08" db="EMBL/GenBank/DDBJ databases">
        <title>Massilia sp. R798.</title>
        <authorList>
            <person name="Baek J.H."/>
            <person name="Jung H.S."/>
            <person name="Kim K.R."/>
            <person name="Jeon C.O."/>
        </authorList>
    </citation>
    <scope>NUCLEOTIDE SEQUENCE [LARGE SCALE GENOMIC DNA]</scope>
    <source>
        <strain evidence="2 3">R798</strain>
    </source>
</reference>
<dbReference type="InterPro" id="IPR019953">
    <property type="entry name" value="OHR"/>
</dbReference>
<keyword evidence="3" id="KW-1185">Reference proteome</keyword>
<comment type="similarity">
    <text evidence="1">Belongs to the OsmC/Ohr family.</text>
</comment>
<dbReference type="InterPro" id="IPR015946">
    <property type="entry name" value="KH_dom-like_a/b"/>
</dbReference>
<dbReference type="SUPFAM" id="SSF82784">
    <property type="entry name" value="OsmC-like"/>
    <property type="match status" value="1"/>
</dbReference>
<accession>A0ABS7SUN4</accession>
<gene>
    <name evidence="2" type="ORF">I4X03_020420</name>
</gene>